<accession>A0ABW2M299</accession>
<dbReference type="EMBL" id="JBHTCR010000020">
    <property type="protein sequence ID" value="MFC7348974.1"/>
    <property type="molecule type" value="Genomic_DNA"/>
</dbReference>
<keyword evidence="1" id="KW-0472">Membrane</keyword>
<keyword evidence="1" id="KW-0812">Transmembrane</keyword>
<reference evidence="3" key="1">
    <citation type="journal article" date="2019" name="Int. J. Syst. Evol. Microbiol.">
        <title>The Global Catalogue of Microorganisms (GCM) 10K type strain sequencing project: providing services to taxonomists for standard genome sequencing and annotation.</title>
        <authorList>
            <consortium name="The Broad Institute Genomics Platform"/>
            <consortium name="The Broad Institute Genome Sequencing Center for Infectious Disease"/>
            <person name="Wu L."/>
            <person name="Ma J."/>
        </authorList>
    </citation>
    <scope>NUCLEOTIDE SEQUENCE [LARGE SCALE GENOMIC DNA]</scope>
    <source>
        <strain evidence="3">CCUG 54781</strain>
    </source>
</reference>
<dbReference type="RefSeq" id="WP_378183725.1">
    <property type="nucleotide sequence ID" value="NZ_JBHTCR010000020.1"/>
</dbReference>
<name>A0ABW2M299_9FLAO</name>
<protein>
    <submittedName>
        <fullName evidence="2">Uncharacterized protein</fullName>
    </submittedName>
</protein>
<evidence type="ECO:0000313" key="2">
    <source>
        <dbReference type="EMBL" id="MFC7348974.1"/>
    </source>
</evidence>
<feature type="transmembrane region" description="Helical" evidence="1">
    <location>
        <begin position="12"/>
        <end position="34"/>
    </location>
</feature>
<proteinExistence type="predicted"/>
<keyword evidence="1" id="KW-1133">Transmembrane helix</keyword>
<evidence type="ECO:0000256" key="1">
    <source>
        <dbReference type="SAM" id="Phobius"/>
    </source>
</evidence>
<keyword evidence="3" id="KW-1185">Reference proteome</keyword>
<evidence type="ECO:0000313" key="3">
    <source>
        <dbReference type="Proteomes" id="UP001596550"/>
    </source>
</evidence>
<dbReference type="Proteomes" id="UP001596550">
    <property type="component" value="Unassembled WGS sequence"/>
</dbReference>
<sequence length="53" mass="6068">MEPQKKNTPNKAIVILFSLIILTVVVYFILQMILPELFQNMPTGEVQPVKPNE</sequence>
<gene>
    <name evidence="2" type="ORF">ACFQO9_19830</name>
</gene>
<organism evidence="2 3">
    <name type="scientific">Chryseobacterium zhengzhouense</name>
    <dbReference type="NCBI Taxonomy" id="1636086"/>
    <lineage>
        <taxon>Bacteria</taxon>
        <taxon>Pseudomonadati</taxon>
        <taxon>Bacteroidota</taxon>
        <taxon>Flavobacteriia</taxon>
        <taxon>Flavobacteriales</taxon>
        <taxon>Weeksellaceae</taxon>
        <taxon>Chryseobacterium group</taxon>
        <taxon>Chryseobacterium</taxon>
    </lineage>
</organism>
<comment type="caution">
    <text evidence="2">The sequence shown here is derived from an EMBL/GenBank/DDBJ whole genome shotgun (WGS) entry which is preliminary data.</text>
</comment>